<dbReference type="Proteomes" id="UP000094389">
    <property type="component" value="Unassembled WGS sequence"/>
</dbReference>
<feature type="compositionally biased region" description="Basic and acidic residues" evidence="4">
    <location>
        <begin position="434"/>
        <end position="447"/>
    </location>
</feature>
<name>A0A0H5C9X1_CYBJN</name>
<proteinExistence type="inferred from homology"/>
<reference evidence="6" key="1">
    <citation type="submission" date="2014-12" db="EMBL/GenBank/DDBJ databases">
        <authorList>
            <person name="Jaenicke S."/>
        </authorList>
    </citation>
    <scope>NUCLEOTIDE SEQUENCE [LARGE SCALE GENOMIC DNA]</scope>
    <source>
        <strain evidence="6">CBS1600</strain>
    </source>
</reference>
<sequence length="541" mass="62578">MSAEDYGLDDVDAFHAEKDKILLSQGIQQRGRRSQYDDDESDEQVMDIDSGDEDEDSQDEEFFGKKHSDEELGSEDEGAWGDKKSNYYGADDLEDEEAAKEIEQEALRQQKKHLQQLNMDDYVDEEMELEWTKSAKEHDFGDLKKQELEQEETDIASMDAKTKKKYLTASHPEFIPLAKELAKWKPVLDSLSKNSKDEVVVAKYLALSAYLGAISSYFALFRAFSLEGEPFTMKDHEVMELILSSKEVWRQANELEEGHVEPEEAEHQEEEDEEEEFHSFDEDNQQYEIEEDSEDAKELDQQEDESSDSELDIDISKPRVFKQAKQPTISEDFAEGEIADVDAEEKKTRKKTLRFYTSKIDQQARKKDEKFSGDQDIPYKERLYQRQQRLIEEARQRGLQQDQGAELDDYESEDEKTVSQSNGLDDSLYQQVKSSRDASKTKRREAHDLAVRAAKEGRLAELQENIGEDGKRAVNYQILKNKGLTPHRKKDNRNSRVKKRKKYEKAQKKLKSVRAVFEQPTGAYAGEKTGIKKNLSKSVKF</sequence>
<dbReference type="InterPro" id="IPR018972">
    <property type="entry name" value="Sas10_C_dom"/>
</dbReference>
<feature type="domain" description="Sas10 C-terminal" evidence="5">
    <location>
        <begin position="468"/>
        <end position="541"/>
    </location>
</feature>
<comment type="subcellular location">
    <subcellularLocation>
        <location evidence="1">Nucleus</location>
    </subcellularLocation>
</comment>
<keyword evidence="9" id="KW-1185">Reference proteome</keyword>
<comment type="similarity">
    <text evidence="2">Belongs to the SAS10 family.</text>
</comment>
<dbReference type="STRING" id="983966.A0A0H5C9X1"/>
<accession>A0A0H5C9X1</accession>
<evidence type="ECO:0000313" key="7">
    <source>
        <dbReference type="EMBL" id="ODV73779.1"/>
    </source>
</evidence>
<evidence type="ECO:0000313" key="9">
    <source>
        <dbReference type="Proteomes" id="UP000094389"/>
    </source>
</evidence>
<dbReference type="Proteomes" id="UP000038830">
    <property type="component" value="Unassembled WGS sequence"/>
</dbReference>
<evidence type="ECO:0000256" key="4">
    <source>
        <dbReference type="SAM" id="MobiDB-lite"/>
    </source>
</evidence>
<feature type="compositionally biased region" description="Basic residues" evidence="4">
    <location>
        <begin position="485"/>
        <end position="511"/>
    </location>
</feature>
<keyword evidence="3" id="KW-0539">Nucleus</keyword>
<gene>
    <name evidence="6" type="ORF">BN1211_6181</name>
    <name evidence="7" type="ORF">CYBJADRAFT_167213</name>
</gene>
<dbReference type="AlphaFoldDB" id="A0A0H5C9X1"/>
<protein>
    <recommendedName>
        <fullName evidence="5">Sas10 C-terminal domain-containing protein</fullName>
    </recommendedName>
</protein>
<feature type="region of interest" description="Disordered" evidence="4">
    <location>
        <begin position="26"/>
        <end position="96"/>
    </location>
</feature>
<organism evidence="6 8">
    <name type="scientific">Cyberlindnera jadinii (strain ATCC 18201 / CBS 1600 / BCRC 20928 / JCM 3617 / NBRC 0987 / NRRL Y-1542)</name>
    <name type="common">Torula yeast</name>
    <name type="synonym">Candida utilis</name>
    <dbReference type="NCBI Taxonomy" id="983966"/>
    <lineage>
        <taxon>Eukaryota</taxon>
        <taxon>Fungi</taxon>
        <taxon>Dikarya</taxon>
        <taxon>Ascomycota</taxon>
        <taxon>Saccharomycotina</taxon>
        <taxon>Saccharomycetes</taxon>
        <taxon>Phaffomycetales</taxon>
        <taxon>Phaffomycetaceae</taxon>
        <taxon>Cyberlindnera</taxon>
    </lineage>
</organism>
<evidence type="ECO:0000256" key="3">
    <source>
        <dbReference type="ARBA" id="ARBA00023242"/>
    </source>
</evidence>
<feature type="compositionally biased region" description="Acidic residues" evidence="4">
    <location>
        <begin position="405"/>
        <end position="414"/>
    </location>
</feature>
<feature type="compositionally biased region" description="Acidic residues" evidence="4">
    <location>
        <begin position="263"/>
        <end position="313"/>
    </location>
</feature>
<feature type="compositionally biased region" description="Acidic residues" evidence="4">
    <location>
        <begin position="37"/>
        <end position="61"/>
    </location>
</feature>
<accession>A0A1E4S2P2</accession>
<dbReference type="PANTHER" id="PTHR13237:SF8">
    <property type="entry name" value="SOMETHING ABOUT SILENCING PROTEIN 10"/>
    <property type="match status" value="1"/>
</dbReference>
<feature type="region of interest" description="Disordered" evidence="4">
    <location>
        <begin position="481"/>
        <end position="511"/>
    </location>
</feature>
<dbReference type="Pfam" id="PF09368">
    <property type="entry name" value="Sas10"/>
    <property type="match status" value="1"/>
</dbReference>
<evidence type="ECO:0000256" key="2">
    <source>
        <dbReference type="ARBA" id="ARBA00010979"/>
    </source>
</evidence>
<feature type="compositionally biased region" description="Acidic residues" evidence="4">
    <location>
        <begin position="332"/>
        <end position="343"/>
    </location>
</feature>
<reference evidence="7 9" key="3">
    <citation type="journal article" date="2016" name="Proc. Natl. Acad. Sci. U.S.A.">
        <title>Comparative genomics of biotechnologically important yeasts.</title>
        <authorList>
            <person name="Riley R."/>
            <person name="Haridas S."/>
            <person name="Wolfe K.H."/>
            <person name="Lopes M.R."/>
            <person name="Hittinger C.T."/>
            <person name="Goeker M."/>
            <person name="Salamov A.A."/>
            <person name="Wisecaver J.H."/>
            <person name="Long T.M."/>
            <person name="Calvey C.H."/>
            <person name="Aerts A.L."/>
            <person name="Barry K.W."/>
            <person name="Choi C."/>
            <person name="Clum A."/>
            <person name="Coughlan A.Y."/>
            <person name="Deshpande S."/>
            <person name="Douglass A.P."/>
            <person name="Hanson S.J."/>
            <person name="Klenk H.-P."/>
            <person name="LaButti K.M."/>
            <person name="Lapidus A."/>
            <person name="Lindquist E.A."/>
            <person name="Lipzen A.M."/>
            <person name="Meier-Kolthoff J.P."/>
            <person name="Ohm R.A."/>
            <person name="Otillar R.P."/>
            <person name="Pangilinan J.L."/>
            <person name="Peng Y."/>
            <person name="Rokas A."/>
            <person name="Rosa C.A."/>
            <person name="Scheuner C."/>
            <person name="Sibirny A.A."/>
            <person name="Slot J.C."/>
            <person name="Stielow J.B."/>
            <person name="Sun H."/>
            <person name="Kurtzman C.P."/>
            <person name="Blackwell M."/>
            <person name="Grigoriev I.V."/>
            <person name="Jeffries T.W."/>
        </authorList>
    </citation>
    <scope>NUCLEOTIDE SEQUENCE [LARGE SCALE GENOMIC DNA]</scope>
    <source>
        <strain evidence="9">ATCC 18201 / CBS 1600 / BCRC 20928 / JCM 3617 / NBRC 0987 / NRRL Y-1542</strain>
        <strain evidence="7">NRRL Y-1542</strain>
    </source>
</reference>
<dbReference type="OMA" id="KSMKPVW"/>
<feature type="region of interest" description="Disordered" evidence="4">
    <location>
        <begin position="253"/>
        <end position="380"/>
    </location>
</feature>
<dbReference type="GO" id="GO:0032040">
    <property type="term" value="C:small-subunit processome"/>
    <property type="evidence" value="ECO:0007669"/>
    <property type="project" value="TreeGrafter"/>
</dbReference>
<feature type="compositionally biased region" description="Polar residues" evidence="4">
    <location>
        <begin position="418"/>
        <end position="433"/>
    </location>
</feature>
<evidence type="ECO:0000313" key="6">
    <source>
        <dbReference type="EMBL" id="CEP25178.1"/>
    </source>
</evidence>
<evidence type="ECO:0000256" key="1">
    <source>
        <dbReference type="ARBA" id="ARBA00004123"/>
    </source>
</evidence>
<evidence type="ECO:0000313" key="8">
    <source>
        <dbReference type="Proteomes" id="UP000038830"/>
    </source>
</evidence>
<feature type="compositionally biased region" description="Basic and acidic residues" evidence="4">
    <location>
        <begin position="362"/>
        <end position="380"/>
    </location>
</feature>
<dbReference type="OrthoDB" id="1924577at2759"/>
<dbReference type="GO" id="GO:0000462">
    <property type="term" value="P:maturation of SSU-rRNA from tricistronic rRNA transcript (SSU-rRNA, 5.8S rRNA, LSU-rRNA)"/>
    <property type="evidence" value="ECO:0007669"/>
    <property type="project" value="TreeGrafter"/>
</dbReference>
<dbReference type="PANTHER" id="PTHR13237">
    <property type="entry name" value="SOMETHING ABOUT SILENCING PROTEIN 10-RELATED"/>
    <property type="match status" value="1"/>
</dbReference>
<dbReference type="EMBL" id="CDQK01000007">
    <property type="protein sequence ID" value="CEP25178.1"/>
    <property type="molecule type" value="Genomic_DNA"/>
</dbReference>
<evidence type="ECO:0000259" key="5">
    <source>
        <dbReference type="Pfam" id="PF09368"/>
    </source>
</evidence>
<reference evidence="8" key="2">
    <citation type="journal article" date="2015" name="J. Biotechnol.">
        <title>The structure of the Cyberlindnera jadinii genome and its relation to Candida utilis analyzed by the occurrence of single nucleotide polymorphisms.</title>
        <authorList>
            <person name="Rupp O."/>
            <person name="Brinkrolf K."/>
            <person name="Buerth C."/>
            <person name="Kunigo M."/>
            <person name="Schneider J."/>
            <person name="Jaenicke S."/>
            <person name="Goesmann A."/>
            <person name="Puehler A."/>
            <person name="Jaeger K.-E."/>
            <person name="Ernst J.F."/>
        </authorList>
    </citation>
    <scope>NUCLEOTIDE SEQUENCE [LARGE SCALE GENOMIC DNA]</scope>
    <source>
        <strain evidence="8">ATCC 18201 / CBS 1600 / BCRC 20928 / JCM 3617 / NBRC 0987 / NRRL Y-1542</strain>
    </source>
</reference>
<dbReference type="EMBL" id="KV453929">
    <property type="protein sequence ID" value="ODV73779.1"/>
    <property type="molecule type" value="Genomic_DNA"/>
</dbReference>
<feature type="region of interest" description="Disordered" evidence="4">
    <location>
        <begin position="393"/>
        <end position="447"/>
    </location>
</feature>